<organism evidence="2 3">
    <name type="scientific">Molossus molossus</name>
    <name type="common">Pallas' mastiff bat</name>
    <name type="synonym">Vespertilio molossus</name>
    <dbReference type="NCBI Taxonomy" id="27622"/>
    <lineage>
        <taxon>Eukaryota</taxon>
        <taxon>Metazoa</taxon>
        <taxon>Chordata</taxon>
        <taxon>Craniata</taxon>
        <taxon>Vertebrata</taxon>
        <taxon>Euteleostomi</taxon>
        <taxon>Mammalia</taxon>
        <taxon>Eutheria</taxon>
        <taxon>Laurasiatheria</taxon>
        <taxon>Chiroptera</taxon>
        <taxon>Yangochiroptera</taxon>
        <taxon>Molossidae</taxon>
        <taxon>Molossus</taxon>
    </lineage>
</organism>
<reference evidence="2 3" key="1">
    <citation type="journal article" date="2020" name="Nature">
        <title>Six reference-quality genomes reveal evolution of bat adaptations.</title>
        <authorList>
            <person name="Jebb D."/>
            <person name="Huang Z."/>
            <person name="Pippel M."/>
            <person name="Hughes G.M."/>
            <person name="Lavrichenko K."/>
            <person name="Devanna P."/>
            <person name="Winkler S."/>
            <person name="Jermiin L.S."/>
            <person name="Skirmuntt E.C."/>
            <person name="Katzourakis A."/>
            <person name="Burkitt-Gray L."/>
            <person name="Ray D.A."/>
            <person name="Sullivan K.A.M."/>
            <person name="Roscito J.G."/>
            <person name="Kirilenko B.M."/>
            <person name="Davalos L.M."/>
            <person name="Corthals A.P."/>
            <person name="Power M.L."/>
            <person name="Jones G."/>
            <person name="Ransome R.D."/>
            <person name="Dechmann D.K.N."/>
            <person name="Locatelli A.G."/>
            <person name="Puechmaille S.J."/>
            <person name="Fedrigo O."/>
            <person name="Jarvis E.D."/>
            <person name="Hiller M."/>
            <person name="Vernes S.C."/>
            <person name="Myers E.W."/>
            <person name="Teeling E.C."/>
        </authorList>
    </citation>
    <scope>NUCLEOTIDE SEQUENCE [LARGE SCALE GENOMIC DNA]</scope>
    <source>
        <strain evidence="2">MMolMol1</strain>
        <tissue evidence="2">Muscle</tissue>
    </source>
</reference>
<protein>
    <submittedName>
        <fullName evidence="2">Interleukin 15 receptor subunit alpha</fullName>
    </submittedName>
</protein>
<name>A0A7J8JU93_MOLMO</name>
<keyword evidence="3" id="KW-1185">Reference proteome</keyword>
<evidence type="ECO:0000256" key="1">
    <source>
        <dbReference type="SAM" id="MobiDB-lite"/>
    </source>
</evidence>
<dbReference type="Proteomes" id="UP000550707">
    <property type="component" value="Unassembled WGS sequence"/>
</dbReference>
<evidence type="ECO:0000313" key="3">
    <source>
        <dbReference type="Proteomes" id="UP000550707"/>
    </source>
</evidence>
<accession>A0A7J8JU93</accession>
<feature type="compositionally biased region" description="Basic and acidic residues" evidence="1">
    <location>
        <begin position="20"/>
        <end position="29"/>
    </location>
</feature>
<sequence>MSLPTLSAWGHETEWTFGVTRDEERERESGSSPPQVTVQVSAVRGLGRCRDSGGRTTIASAAGAFSRGGGGGAESQICHASHLSPALRGLKQKRKRMRLAGRPVPGAVLVTSSRTLGHLPVPARAQTRVKPWPSSGSGAAGSVTSQRCCCYCCSGRQRHRAKGKTWAYNGISEMEFYSNFKKS</sequence>
<comment type="caution">
    <text evidence="2">The sequence shown here is derived from an EMBL/GenBank/DDBJ whole genome shotgun (WGS) entry which is preliminary data.</text>
</comment>
<feature type="region of interest" description="Disordered" evidence="1">
    <location>
        <begin position="17"/>
        <end position="36"/>
    </location>
</feature>
<evidence type="ECO:0000313" key="2">
    <source>
        <dbReference type="EMBL" id="KAF6500413.1"/>
    </source>
</evidence>
<gene>
    <name evidence="2" type="ORF">HJG59_006712</name>
</gene>
<keyword evidence="2" id="KW-0675">Receptor</keyword>
<proteinExistence type="predicted"/>
<dbReference type="EMBL" id="JACASF010000001">
    <property type="protein sequence ID" value="KAF6500413.1"/>
    <property type="molecule type" value="Genomic_DNA"/>
</dbReference>
<dbReference type="AlphaFoldDB" id="A0A7J8JU93"/>